<dbReference type="Proteomes" id="UP000231259">
    <property type="component" value="Unassembled WGS sequence"/>
</dbReference>
<keyword evidence="3" id="KW-0804">Transcription</keyword>
<dbReference type="PANTHER" id="PTHR46796:SF2">
    <property type="entry name" value="TRANSCRIPTIONAL REGULATORY PROTEIN"/>
    <property type="match status" value="1"/>
</dbReference>
<evidence type="ECO:0000256" key="2">
    <source>
        <dbReference type="ARBA" id="ARBA00023125"/>
    </source>
</evidence>
<keyword evidence="1" id="KW-0805">Transcription regulation</keyword>
<accession>A0A2G8RCN0</accession>
<protein>
    <recommendedName>
        <fullName evidence="4">HTH araC/xylS-type domain-containing protein</fullName>
    </recommendedName>
</protein>
<dbReference type="InterPro" id="IPR009057">
    <property type="entry name" value="Homeodomain-like_sf"/>
</dbReference>
<proteinExistence type="predicted"/>
<dbReference type="AlphaFoldDB" id="A0A2G8RCN0"/>
<dbReference type="InterPro" id="IPR050204">
    <property type="entry name" value="AraC_XylS_family_regulators"/>
</dbReference>
<dbReference type="PROSITE" id="PS01124">
    <property type="entry name" value="HTH_ARAC_FAMILY_2"/>
    <property type="match status" value="1"/>
</dbReference>
<dbReference type="EMBL" id="AWWI01000101">
    <property type="protein sequence ID" value="PIL19292.1"/>
    <property type="molecule type" value="Genomic_DNA"/>
</dbReference>
<dbReference type="Gene3D" id="1.10.10.60">
    <property type="entry name" value="Homeodomain-like"/>
    <property type="match status" value="1"/>
</dbReference>
<reference evidence="5 6" key="1">
    <citation type="submission" date="2013-09" db="EMBL/GenBank/DDBJ databases">
        <title>Genome sequencing of Phaeobacter antarcticus sp. nov. SM1211.</title>
        <authorList>
            <person name="Zhang X.-Y."/>
            <person name="Liu C."/>
            <person name="Chen X.-L."/>
            <person name="Xie B.-B."/>
            <person name="Qin Q.-L."/>
            <person name="Rong J.-C."/>
            <person name="Zhang Y.-Z."/>
        </authorList>
    </citation>
    <scope>NUCLEOTIDE SEQUENCE [LARGE SCALE GENOMIC DNA]</scope>
    <source>
        <strain evidence="5 6">SM1211</strain>
    </source>
</reference>
<feature type="domain" description="HTH araC/xylS-type" evidence="4">
    <location>
        <begin position="1"/>
        <end position="47"/>
    </location>
</feature>
<sequence length="47" mass="4945">MMLVKRLLRAGMTSAEAAAQAGFADQSHMGRHFRAIVGITPAAFAKG</sequence>
<dbReference type="InterPro" id="IPR018060">
    <property type="entry name" value="HTH_AraC"/>
</dbReference>
<evidence type="ECO:0000256" key="3">
    <source>
        <dbReference type="ARBA" id="ARBA00023163"/>
    </source>
</evidence>
<evidence type="ECO:0000313" key="6">
    <source>
        <dbReference type="Proteomes" id="UP000231259"/>
    </source>
</evidence>
<dbReference type="Pfam" id="PF12833">
    <property type="entry name" value="HTH_18"/>
    <property type="match status" value="1"/>
</dbReference>
<evidence type="ECO:0000313" key="5">
    <source>
        <dbReference type="EMBL" id="PIL19292.1"/>
    </source>
</evidence>
<dbReference type="GO" id="GO:0043565">
    <property type="term" value="F:sequence-specific DNA binding"/>
    <property type="evidence" value="ECO:0007669"/>
    <property type="project" value="InterPro"/>
</dbReference>
<keyword evidence="2" id="KW-0238">DNA-binding</keyword>
<dbReference type="PANTHER" id="PTHR46796">
    <property type="entry name" value="HTH-TYPE TRANSCRIPTIONAL ACTIVATOR RHAS-RELATED"/>
    <property type="match status" value="1"/>
</dbReference>
<dbReference type="SUPFAM" id="SSF46689">
    <property type="entry name" value="Homeodomain-like"/>
    <property type="match status" value="1"/>
</dbReference>
<gene>
    <name evidence="5" type="ORF">P775_15310</name>
</gene>
<comment type="caution">
    <text evidence="5">The sequence shown here is derived from an EMBL/GenBank/DDBJ whole genome shotgun (WGS) entry which is preliminary data.</text>
</comment>
<dbReference type="GO" id="GO:0003700">
    <property type="term" value="F:DNA-binding transcription factor activity"/>
    <property type="evidence" value="ECO:0007669"/>
    <property type="project" value="InterPro"/>
</dbReference>
<organism evidence="5 6">
    <name type="scientific">Puniceibacterium antarcticum</name>
    <dbReference type="NCBI Taxonomy" id="1206336"/>
    <lineage>
        <taxon>Bacteria</taxon>
        <taxon>Pseudomonadati</taxon>
        <taxon>Pseudomonadota</taxon>
        <taxon>Alphaproteobacteria</taxon>
        <taxon>Rhodobacterales</taxon>
        <taxon>Paracoccaceae</taxon>
        <taxon>Puniceibacterium</taxon>
    </lineage>
</organism>
<name>A0A2G8RCN0_9RHOB</name>
<keyword evidence="6" id="KW-1185">Reference proteome</keyword>
<evidence type="ECO:0000256" key="1">
    <source>
        <dbReference type="ARBA" id="ARBA00023015"/>
    </source>
</evidence>
<evidence type="ECO:0000259" key="4">
    <source>
        <dbReference type="PROSITE" id="PS01124"/>
    </source>
</evidence>